<evidence type="ECO:0000256" key="5">
    <source>
        <dbReference type="ARBA" id="ARBA00022989"/>
    </source>
</evidence>
<feature type="transmembrane region" description="Helical" evidence="10">
    <location>
        <begin position="125"/>
        <end position="148"/>
    </location>
</feature>
<dbReference type="InterPro" id="IPR012932">
    <property type="entry name" value="VKOR"/>
</dbReference>
<dbReference type="SMART" id="SM00756">
    <property type="entry name" value="VKc"/>
    <property type="match status" value="1"/>
</dbReference>
<feature type="domain" description="Vitamin K epoxide reductase" evidence="11">
    <location>
        <begin position="10"/>
        <end position="151"/>
    </location>
</feature>
<evidence type="ECO:0000313" key="13">
    <source>
        <dbReference type="Proteomes" id="UP001321498"/>
    </source>
</evidence>
<proteinExistence type="inferred from homology"/>
<feature type="transmembrane region" description="Helical" evidence="10">
    <location>
        <begin position="74"/>
        <end position="92"/>
    </location>
</feature>
<dbReference type="CDD" id="cd12922">
    <property type="entry name" value="VKOR_5"/>
    <property type="match status" value="1"/>
</dbReference>
<evidence type="ECO:0000256" key="2">
    <source>
        <dbReference type="ARBA" id="ARBA00006214"/>
    </source>
</evidence>
<evidence type="ECO:0000256" key="6">
    <source>
        <dbReference type="ARBA" id="ARBA00023002"/>
    </source>
</evidence>
<evidence type="ECO:0000256" key="7">
    <source>
        <dbReference type="ARBA" id="ARBA00023136"/>
    </source>
</evidence>
<evidence type="ECO:0000256" key="4">
    <source>
        <dbReference type="ARBA" id="ARBA00022719"/>
    </source>
</evidence>
<keyword evidence="13" id="KW-1185">Reference proteome</keyword>
<evidence type="ECO:0000256" key="8">
    <source>
        <dbReference type="ARBA" id="ARBA00023157"/>
    </source>
</evidence>
<keyword evidence="8" id="KW-1015">Disulfide bond</keyword>
<protein>
    <submittedName>
        <fullName evidence="12">Membrane protein</fullName>
    </submittedName>
</protein>
<dbReference type="EMBL" id="AP027731">
    <property type="protein sequence ID" value="BDZ46565.1"/>
    <property type="molecule type" value="Genomic_DNA"/>
</dbReference>
<feature type="transmembrane region" description="Helical" evidence="10">
    <location>
        <begin position="169"/>
        <end position="192"/>
    </location>
</feature>
<dbReference type="RefSeq" id="WP_286276606.1">
    <property type="nucleotide sequence ID" value="NZ_AP027731.1"/>
</dbReference>
<keyword evidence="4" id="KW-0874">Quinone</keyword>
<dbReference type="InterPro" id="IPR041714">
    <property type="entry name" value="VKOR_Actinobacteria"/>
</dbReference>
<evidence type="ECO:0000256" key="3">
    <source>
        <dbReference type="ARBA" id="ARBA00022692"/>
    </source>
</evidence>
<evidence type="ECO:0000256" key="10">
    <source>
        <dbReference type="SAM" id="Phobius"/>
    </source>
</evidence>
<keyword evidence="6" id="KW-0560">Oxidoreductase</keyword>
<name>A0ABM8GE55_9MICO</name>
<gene>
    <name evidence="12" type="ORF">GCM10025866_24740</name>
</gene>
<dbReference type="Pfam" id="PF07884">
    <property type="entry name" value="VKOR"/>
    <property type="match status" value="1"/>
</dbReference>
<feature type="transmembrane region" description="Helical" evidence="10">
    <location>
        <begin position="12"/>
        <end position="29"/>
    </location>
</feature>
<sequence length="202" mass="22205">MTAETPARQPVGIAILYIVTGVIGLYSAFELTLDRFAIIQNPGTKLNCDINPFVACGEVIKSWQGSLFGFPNPLIGLMAFVAPVAVGVGILAGARFARWFWVLFNLGLLGAFVFIHWLVTQTVFVIGTLCPWCMLVWLVVIPLFWYGTINNLARNFGLPESAASLFRQALPWTWLIVLLNYLVIVAIVLANFPTLLTVLFGG</sequence>
<keyword evidence="3 10" id="KW-0812">Transmembrane</keyword>
<organism evidence="12 13">
    <name type="scientific">Naasia aerilata</name>
    <dbReference type="NCBI Taxonomy" id="1162966"/>
    <lineage>
        <taxon>Bacteria</taxon>
        <taxon>Bacillati</taxon>
        <taxon>Actinomycetota</taxon>
        <taxon>Actinomycetes</taxon>
        <taxon>Micrococcales</taxon>
        <taxon>Microbacteriaceae</taxon>
        <taxon>Naasia</taxon>
    </lineage>
</organism>
<evidence type="ECO:0000256" key="9">
    <source>
        <dbReference type="ARBA" id="ARBA00023284"/>
    </source>
</evidence>
<comment type="similarity">
    <text evidence="2">Belongs to the VKOR family.</text>
</comment>
<reference evidence="13" key="1">
    <citation type="journal article" date="2019" name="Int. J. Syst. Evol. Microbiol.">
        <title>The Global Catalogue of Microorganisms (GCM) 10K type strain sequencing project: providing services to taxonomists for standard genome sequencing and annotation.</title>
        <authorList>
            <consortium name="The Broad Institute Genomics Platform"/>
            <consortium name="The Broad Institute Genome Sequencing Center for Infectious Disease"/>
            <person name="Wu L."/>
            <person name="Ma J."/>
        </authorList>
    </citation>
    <scope>NUCLEOTIDE SEQUENCE [LARGE SCALE GENOMIC DNA]</scope>
    <source>
        <strain evidence="13">NBRC 108725</strain>
    </source>
</reference>
<dbReference type="Gene3D" id="1.20.1440.130">
    <property type="entry name" value="VKOR domain"/>
    <property type="match status" value="1"/>
</dbReference>
<keyword evidence="7 10" id="KW-0472">Membrane</keyword>
<dbReference type="InterPro" id="IPR038354">
    <property type="entry name" value="VKOR_sf"/>
</dbReference>
<accession>A0ABM8GE55</accession>
<evidence type="ECO:0000256" key="1">
    <source>
        <dbReference type="ARBA" id="ARBA00004141"/>
    </source>
</evidence>
<feature type="transmembrane region" description="Helical" evidence="10">
    <location>
        <begin position="99"/>
        <end position="119"/>
    </location>
</feature>
<keyword evidence="5 10" id="KW-1133">Transmembrane helix</keyword>
<keyword evidence="9" id="KW-0676">Redox-active center</keyword>
<evidence type="ECO:0000313" key="12">
    <source>
        <dbReference type="EMBL" id="BDZ46565.1"/>
    </source>
</evidence>
<dbReference type="Proteomes" id="UP001321498">
    <property type="component" value="Chromosome"/>
</dbReference>
<evidence type="ECO:0000259" key="11">
    <source>
        <dbReference type="SMART" id="SM00756"/>
    </source>
</evidence>
<comment type="subcellular location">
    <subcellularLocation>
        <location evidence="1">Membrane</location>
        <topology evidence="1">Multi-pass membrane protein</topology>
    </subcellularLocation>
</comment>